<gene>
    <name evidence="13" type="ORF">WAE96_15175</name>
</gene>
<dbReference type="PANTHER" id="PTHR30069">
    <property type="entry name" value="TONB-DEPENDENT OUTER MEMBRANE RECEPTOR"/>
    <property type="match status" value="1"/>
</dbReference>
<evidence type="ECO:0000256" key="8">
    <source>
        <dbReference type="PROSITE-ProRule" id="PRU01360"/>
    </source>
</evidence>
<keyword evidence="6 8" id="KW-0472">Membrane</keyword>
<feature type="chain" id="PRO_5045648670" evidence="10">
    <location>
        <begin position="26"/>
        <end position="808"/>
    </location>
</feature>
<reference evidence="13 14" key="1">
    <citation type="submission" date="2023-12" db="EMBL/GenBank/DDBJ databases">
        <title>Friends and Foes: Symbiotic and Algicidal bacterial influence on Karenia brevis blooms.</title>
        <authorList>
            <person name="Fei C."/>
            <person name="Mohamed A.R."/>
            <person name="Booker A."/>
            <person name="Arshad M."/>
            <person name="Klass S."/>
            <person name="Ahn S."/>
            <person name="Gilbert P.M."/>
            <person name="Heil C.A."/>
            <person name="Martinez J.M."/>
            <person name="Amin S.A."/>
        </authorList>
    </citation>
    <scope>NUCLEOTIDE SEQUENCE [LARGE SCALE GENOMIC DNA]</scope>
    <source>
        <strain evidence="13 14">CE15</strain>
    </source>
</reference>
<evidence type="ECO:0000256" key="7">
    <source>
        <dbReference type="ARBA" id="ARBA00023237"/>
    </source>
</evidence>
<dbReference type="Pfam" id="PF00593">
    <property type="entry name" value="TonB_dep_Rec_b-barrel"/>
    <property type="match status" value="1"/>
</dbReference>
<name>A0ABU8EVL0_9GAMM</name>
<dbReference type="InterPro" id="IPR037066">
    <property type="entry name" value="Plug_dom_sf"/>
</dbReference>
<keyword evidence="10" id="KW-0732">Signal</keyword>
<evidence type="ECO:0000313" key="13">
    <source>
        <dbReference type="EMBL" id="MEI4551012.1"/>
    </source>
</evidence>
<feature type="domain" description="TonB-dependent receptor plug" evidence="12">
    <location>
        <begin position="146"/>
        <end position="246"/>
    </location>
</feature>
<dbReference type="Gene3D" id="3.55.50.30">
    <property type="match status" value="1"/>
</dbReference>
<dbReference type="PROSITE" id="PS52016">
    <property type="entry name" value="TONB_DEPENDENT_REC_3"/>
    <property type="match status" value="1"/>
</dbReference>
<keyword evidence="7 8" id="KW-0998">Cell outer membrane</keyword>
<dbReference type="Gene3D" id="2.170.130.10">
    <property type="entry name" value="TonB-dependent receptor, plug domain"/>
    <property type="match status" value="1"/>
</dbReference>
<dbReference type="EMBL" id="JBAWKS010000002">
    <property type="protein sequence ID" value="MEI4551012.1"/>
    <property type="molecule type" value="Genomic_DNA"/>
</dbReference>
<dbReference type="InterPro" id="IPR012910">
    <property type="entry name" value="Plug_dom"/>
</dbReference>
<dbReference type="InterPro" id="IPR000531">
    <property type="entry name" value="Beta-barrel_TonB"/>
</dbReference>
<dbReference type="PANTHER" id="PTHR30069:SF42">
    <property type="entry name" value="FERRIC AEROBACTIN RECEPTOR"/>
    <property type="match status" value="1"/>
</dbReference>
<dbReference type="Gene3D" id="2.40.170.20">
    <property type="entry name" value="TonB-dependent receptor, beta-barrel domain"/>
    <property type="match status" value="1"/>
</dbReference>
<evidence type="ECO:0000256" key="3">
    <source>
        <dbReference type="ARBA" id="ARBA00022452"/>
    </source>
</evidence>
<dbReference type="Proteomes" id="UP001382455">
    <property type="component" value="Unassembled WGS sequence"/>
</dbReference>
<keyword evidence="14" id="KW-1185">Reference proteome</keyword>
<evidence type="ECO:0000313" key="14">
    <source>
        <dbReference type="Proteomes" id="UP001382455"/>
    </source>
</evidence>
<evidence type="ECO:0000256" key="5">
    <source>
        <dbReference type="ARBA" id="ARBA00023077"/>
    </source>
</evidence>
<dbReference type="CDD" id="cd01347">
    <property type="entry name" value="ligand_gated_channel"/>
    <property type="match status" value="1"/>
</dbReference>
<feature type="signal peptide" evidence="10">
    <location>
        <begin position="1"/>
        <end position="25"/>
    </location>
</feature>
<keyword evidence="2 8" id="KW-0813">Transport</keyword>
<comment type="similarity">
    <text evidence="8 9">Belongs to the TonB-dependent receptor family.</text>
</comment>
<keyword evidence="5 9" id="KW-0798">TonB box</keyword>
<dbReference type="SUPFAM" id="SSF56935">
    <property type="entry name" value="Porins"/>
    <property type="match status" value="1"/>
</dbReference>
<evidence type="ECO:0000256" key="10">
    <source>
        <dbReference type="SAM" id="SignalP"/>
    </source>
</evidence>
<feature type="domain" description="TonB-dependent receptor-like beta-barrel" evidence="11">
    <location>
        <begin position="390"/>
        <end position="770"/>
    </location>
</feature>
<comment type="subcellular location">
    <subcellularLocation>
        <location evidence="1 8">Cell outer membrane</location>
        <topology evidence="1 8">Multi-pass membrane protein</topology>
    </subcellularLocation>
</comment>
<organism evidence="13 14">
    <name type="scientific">Pseudoalteromonas spongiae</name>
    <dbReference type="NCBI Taxonomy" id="298657"/>
    <lineage>
        <taxon>Bacteria</taxon>
        <taxon>Pseudomonadati</taxon>
        <taxon>Pseudomonadota</taxon>
        <taxon>Gammaproteobacteria</taxon>
        <taxon>Alteromonadales</taxon>
        <taxon>Pseudoalteromonadaceae</taxon>
        <taxon>Pseudoalteromonas</taxon>
    </lineage>
</organism>
<dbReference type="RefSeq" id="WP_336436057.1">
    <property type="nucleotide sequence ID" value="NZ_JBAWKS010000002.1"/>
</dbReference>
<evidence type="ECO:0000256" key="2">
    <source>
        <dbReference type="ARBA" id="ARBA00022448"/>
    </source>
</evidence>
<evidence type="ECO:0000256" key="9">
    <source>
        <dbReference type="RuleBase" id="RU003357"/>
    </source>
</evidence>
<keyword evidence="3 8" id="KW-1134">Transmembrane beta strand</keyword>
<proteinExistence type="inferred from homology"/>
<comment type="caution">
    <text evidence="13">The sequence shown here is derived from an EMBL/GenBank/DDBJ whole genome shotgun (WGS) entry which is preliminary data.</text>
</comment>
<accession>A0ABU8EVL0</accession>
<protein>
    <submittedName>
        <fullName evidence="13">TonB-dependent receptor</fullName>
    </submittedName>
</protein>
<keyword evidence="13" id="KW-0675">Receptor</keyword>
<evidence type="ECO:0000259" key="12">
    <source>
        <dbReference type="Pfam" id="PF07715"/>
    </source>
</evidence>
<dbReference type="InterPro" id="IPR039426">
    <property type="entry name" value="TonB-dep_rcpt-like"/>
</dbReference>
<keyword evidence="4 8" id="KW-0812">Transmembrane</keyword>
<evidence type="ECO:0000256" key="1">
    <source>
        <dbReference type="ARBA" id="ARBA00004571"/>
    </source>
</evidence>
<dbReference type="Pfam" id="PF07715">
    <property type="entry name" value="Plug"/>
    <property type="match status" value="1"/>
</dbReference>
<evidence type="ECO:0000256" key="4">
    <source>
        <dbReference type="ARBA" id="ARBA00022692"/>
    </source>
</evidence>
<dbReference type="InterPro" id="IPR036942">
    <property type="entry name" value="Beta-barrel_TonB_sf"/>
</dbReference>
<sequence length="808" mass="89171">MKILPLALAISAASLSTIYSPVVLANTQSVNQLVQFDINASSLRQGLAEFTRVTGIQLFVNDALLNEQQNAPLKGQFTAAQGLTYLLNQSNLYAEWKSPQGVVLKAKAPQNQRSQTTNKPSTTAPLDNIEVVQVNGSRMQQGLTSVARQTSYFSATDISNAMAANANLAQVIGKLVPGVSPASQTMTNFGLTLRGRNLLVLIDGVPMSTNRNVSRDLFNLDPSLIYSIEIVRGGNAIYGSGASGGVMYITTKTAKQSSTQTRAELSTSLTEISSDATTYKLGQSIADQRDKLSFAVDFDIASTGGYFDANGDRIAPEPSQGDLFDSTQFSLHGKVGYQFDKNAELFASVMWFDSSQDTEFASDPSVNSLPLHSVSAKPRKGLVLAEQNSADNLMFNLHYVDNDLWSQQFSGQLYYRDYETRFYPFDGRPFASWNHLGQVYLNAQVLGFRSAFSLPISNHTVIYGLDGNFESTKMPITAYDPEVFDNSNGLEFVKLEDKTFMPETDTNNIAAFAQYKYHTDWGLNVDAGARFEHIRVSFDDFTTLGQGNSVDGGSKSYDGTMLNASVNYSLTDNVKTYIAFDQGYELPDIGLLLRYASSDFDIASSELEPVTSDNFEIGFNYQSDNVSVNGALFNSTSDRGRVKSSGFGLDLRRDKERISGIELDVNYYLTDALSMMALVSKINGDEKPEGADKWREMNGFRIAPLKATFATQYQFDNINLQAQLNYVDGHDYRLNGNTGFGRHQTDSYTTLDLFASIELDQSVVNIGIENATNREYYPLYSQLLRSNANTSHIPAKGAMVKLTYRYNW</sequence>
<evidence type="ECO:0000259" key="11">
    <source>
        <dbReference type="Pfam" id="PF00593"/>
    </source>
</evidence>
<evidence type="ECO:0000256" key="6">
    <source>
        <dbReference type="ARBA" id="ARBA00023136"/>
    </source>
</evidence>